<keyword evidence="2" id="KW-1133">Transmembrane helix</keyword>
<sequence>MTGGLLQMAQARDYSAFFTSLIVHAVILLGMGLIHHQLTDSQPEVAIETIFDEERDHAEFEQVLETNLEVSENLSVTSGGMVSTNVGASTAPAVSSQKIETSESLKEPEIKINAGEITAPGDDILGQDLGVGEVTGEVGAVVAGYGSAMSRISKELIRIMREEKIMVVWLFDESGSMKDDQKEIRDNFNKIYGELGIAAKQESKTRDRDQTLLTSILSYGATVHVHTPKPTTDLKEVQDAINKIPTDETGLENMCETVSATLDKYALMARKTDRRLCLVLVTDESGDDGSKVEDVITRAKRLKTPIYILGRESVFGYPYARQIWRDPVYNLRHWIRINRGPETAFPEALQYDGLHGRWDAFSAGFGPYEQVRIARETGGIFFVLPGKEGELGGAGSTADRQFRFQDMKEYQPLLLARRDYDAERSASKFRTSIWKVIATLNPHLDKQLNIRELYYPIKQKEFYEVGSKEVPKAIRAMGLLQLAVGILESVEPLRAQEKSSRWRAAYDLALAQCLAYRVRLFQYCLAMDQHAKNMPELKEKKSNVWNVYRRKKMLPPDPEQVKLTKVSTEELDKQLKKAEAQYKLVMKEHAGTPWAQRAQYELGQGFGMYFKEGFRDPRYDKVGKDIKIPKL</sequence>
<accession>A0A517VLE8</accession>
<dbReference type="Gene3D" id="3.40.50.410">
    <property type="entry name" value="von Willebrand factor, type A domain"/>
    <property type="match status" value="1"/>
</dbReference>
<evidence type="ECO:0000313" key="4">
    <source>
        <dbReference type="EMBL" id="QDT93837.1"/>
    </source>
</evidence>
<dbReference type="Pfam" id="PF00092">
    <property type="entry name" value="VWA"/>
    <property type="match status" value="1"/>
</dbReference>
<keyword evidence="1" id="KW-0175">Coiled coil</keyword>
<gene>
    <name evidence="4" type="ORF">Pan161_55240</name>
</gene>
<evidence type="ECO:0000313" key="5">
    <source>
        <dbReference type="Proteomes" id="UP000316855"/>
    </source>
</evidence>
<feature type="coiled-coil region" evidence="1">
    <location>
        <begin position="561"/>
        <end position="588"/>
    </location>
</feature>
<reference evidence="4 5" key="1">
    <citation type="submission" date="2019-02" db="EMBL/GenBank/DDBJ databases">
        <title>Deep-cultivation of Planctomycetes and their phenomic and genomic characterization uncovers novel biology.</title>
        <authorList>
            <person name="Wiegand S."/>
            <person name="Jogler M."/>
            <person name="Boedeker C."/>
            <person name="Pinto D."/>
            <person name="Vollmers J."/>
            <person name="Rivas-Marin E."/>
            <person name="Kohn T."/>
            <person name="Peeters S.H."/>
            <person name="Heuer A."/>
            <person name="Rast P."/>
            <person name="Oberbeckmann S."/>
            <person name="Bunk B."/>
            <person name="Jeske O."/>
            <person name="Meyerdierks A."/>
            <person name="Storesund J.E."/>
            <person name="Kallscheuer N."/>
            <person name="Luecker S."/>
            <person name="Lage O.M."/>
            <person name="Pohl T."/>
            <person name="Merkel B.J."/>
            <person name="Hornburger P."/>
            <person name="Mueller R.-W."/>
            <person name="Bruemmer F."/>
            <person name="Labrenz M."/>
            <person name="Spormann A.M."/>
            <person name="Op den Camp H."/>
            <person name="Overmann J."/>
            <person name="Amann R."/>
            <person name="Jetten M.S.M."/>
            <person name="Mascher T."/>
            <person name="Medema M.H."/>
            <person name="Devos D.P."/>
            <person name="Kaster A.-K."/>
            <person name="Ovreas L."/>
            <person name="Rohde M."/>
            <person name="Galperin M.Y."/>
            <person name="Jogler C."/>
        </authorList>
    </citation>
    <scope>NUCLEOTIDE SEQUENCE [LARGE SCALE GENOMIC DNA]</scope>
    <source>
        <strain evidence="4 5">Pan161</strain>
    </source>
</reference>
<evidence type="ECO:0000259" key="3">
    <source>
        <dbReference type="PROSITE" id="PS50234"/>
    </source>
</evidence>
<name>A0A517VLE8_9PLAN</name>
<proteinExistence type="predicted"/>
<dbReference type="Proteomes" id="UP000316855">
    <property type="component" value="Chromosome"/>
</dbReference>
<dbReference type="PROSITE" id="PS50234">
    <property type="entry name" value="VWFA"/>
    <property type="match status" value="1"/>
</dbReference>
<dbReference type="AlphaFoldDB" id="A0A517VLE8"/>
<keyword evidence="5" id="KW-1185">Reference proteome</keyword>
<feature type="domain" description="VWFA" evidence="3">
    <location>
        <begin position="166"/>
        <end position="310"/>
    </location>
</feature>
<evidence type="ECO:0000256" key="2">
    <source>
        <dbReference type="SAM" id="Phobius"/>
    </source>
</evidence>
<feature type="transmembrane region" description="Helical" evidence="2">
    <location>
        <begin position="14"/>
        <end position="34"/>
    </location>
</feature>
<protein>
    <recommendedName>
        <fullName evidence="3">VWFA domain-containing protein</fullName>
    </recommendedName>
</protein>
<dbReference type="EMBL" id="CP036343">
    <property type="protein sequence ID" value="QDT93837.1"/>
    <property type="molecule type" value="Genomic_DNA"/>
</dbReference>
<dbReference type="InterPro" id="IPR002035">
    <property type="entry name" value="VWF_A"/>
</dbReference>
<keyword evidence="2" id="KW-0472">Membrane</keyword>
<dbReference type="CDD" id="cd00198">
    <property type="entry name" value="vWFA"/>
    <property type="match status" value="1"/>
</dbReference>
<organism evidence="4 5">
    <name type="scientific">Gimesia algae</name>
    <dbReference type="NCBI Taxonomy" id="2527971"/>
    <lineage>
        <taxon>Bacteria</taxon>
        <taxon>Pseudomonadati</taxon>
        <taxon>Planctomycetota</taxon>
        <taxon>Planctomycetia</taxon>
        <taxon>Planctomycetales</taxon>
        <taxon>Planctomycetaceae</taxon>
        <taxon>Gimesia</taxon>
    </lineage>
</organism>
<dbReference type="InterPro" id="IPR036465">
    <property type="entry name" value="vWFA_dom_sf"/>
</dbReference>
<keyword evidence="2" id="KW-0812">Transmembrane</keyword>
<dbReference type="OrthoDB" id="239512at2"/>
<dbReference type="KEGG" id="gax:Pan161_55240"/>
<evidence type="ECO:0000256" key="1">
    <source>
        <dbReference type="SAM" id="Coils"/>
    </source>
</evidence>
<dbReference type="SUPFAM" id="SSF53300">
    <property type="entry name" value="vWA-like"/>
    <property type="match status" value="1"/>
</dbReference>